<dbReference type="PROSITE" id="PS00460">
    <property type="entry name" value="GLUTATHIONE_PEROXID_1"/>
    <property type="match status" value="1"/>
</dbReference>
<dbReference type="PRINTS" id="PR01011">
    <property type="entry name" value="GLUTPROXDASE"/>
</dbReference>
<dbReference type="PANTHER" id="PTHR11592:SF40">
    <property type="entry name" value="THIOREDOXIN_GLUTATHIONE PEROXIDASE BTUE"/>
    <property type="match status" value="1"/>
</dbReference>
<dbReference type="InterPro" id="IPR029760">
    <property type="entry name" value="GPX_CS"/>
</dbReference>
<evidence type="ECO:0000256" key="2">
    <source>
        <dbReference type="ARBA" id="ARBA00022559"/>
    </source>
</evidence>
<keyword evidence="3 4" id="KW-0560">Oxidoreductase</keyword>
<protein>
    <recommendedName>
        <fullName evidence="4">Glutathione peroxidase</fullName>
    </recommendedName>
</protein>
<evidence type="ECO:0000256" key="3">
    <source>
        <dbReference type="ARBA" id="ARBA00023002"/>
    </source>
</evidence>
<evidence type="ECO:0000313" key="5">
    <source>
        <dbReference type="EMBL" id="USQ76220.1"/>
    </source>
</evidence>
<proteinExistence type="inferred from homology"/>
<accession>A0ABY4YJ03</accession>
<dbReference type="GO" id="GO:0004601">
    <property type="term" value="F:peroxidase activity"/>
    <property type="evidence" value="ECO:0007669"/>
    <property type="project" value="UniProtKB-KW"/>
</dbReference>
<dbReference type="PIRSF" id="PIRSF000303">
    <property type="entry name" value="Glutathion_perox"/>
    <property type="match status" value="1"/>
</dbReference>
<sequence length="165" mass="17678">MSLYDIPLTTLDGEPTSLGDHAGRALLLVNVASRCGMTPQYAGLERLQETYAERGLTVIGFPCNQFGGQEPGTAEEIQTFCATTYGVTFPMMDKVEVNGADQHALFAELTRVADAEGTAGDVGWNFEKWLIAPSGEPVARFRSRVEPESDEVVRAIEGALPGPAA</sequence>
<dbReference type="InterPro" id="IPR036249">
    <property type="entry name" value="Thioredoxin-like_sf"/>
</dbReference>
<organism evidence="5 6">
    <name type="scientific">Ornithinimicrobium cryptoxanthini</name>
    <dbReference type="NCBI Taxonomy" id="2934161"/>
    <lineage>
        <taxon>Bacteria</taxon>
        <taxon>Bacillati</taxon>
        <taxon>Actinomycetota</taxon>
        <taxon>Actinomycetes</taxon>
        <taxon>Micrococcales</taxon>
        <taxon>Ornithinimicrobiaceae</taxon>
        <taxon>Ornithinimicrobium</taxon>
    </lineage>
</organism>
<dbReference type="EMBL" id="CP099490">
    <property type="protein sequence ID" value="USQ76220.1"/>
    <property type="molecule type" value="Genomic_DNA"/>
</dbReference>
<evidence type="ECO:0000313" key="6">
    <source>
        <dbReference type="Proteomes" id="UP001056535"/>
    </source>
</evidence>
<comment type="similarity">
    <text evidence="1 4">Belongs to the glutathione peroxidase family.</text>
</comment>
<dbReference type="PROSITE" id="PS51355">
    <property type="entry name" value="GLUTATHIONE_PEROXID_3"/>
    <property type="match status" value="1"/>
</dbReference>
<evidence type="ECO:0000256" key="1">
    <source>
        <dbReference type="ARBA" id="ARBA00006926"/>
    </source>
</evidence>
<keyword evidence="6" id="KW-1185">Reference proteome</keyword>
<dbReference type="PANTHER" id="PTHR11592">
    <property type="entry name" value="GLUTATHIONE PEROXIDASE"/>
    <property type="match status" value="1"/>
</dbReference>
<dbReference type="SUPFAM" id="SSF52833">
    <property type="entry name" value="Thioredoxin-like"/>
    <property type="match status" value="1"/>
</dbReference>
<dbReference type="Proteomes" id="UP001056535">
    <property type="component" value="Chromosome"/>
</dbReference>
<dbReference type="Gene3D" id="3.40.30.10">
    <property type="entry name" value="Glutaredoxin"/>
    <property type="match status" value="1"/>
</dbReference>
<dbReference type="CDD" id="cd00340">
    <property type="entry name" value="GSH_Peroxidase"/>
    <property type="match status" value="1"/>
</dbReference>
<dbReference type="InterPro" id="IPR029759">
    <property type="entry name" value="GPX_AS"/>
</dbReference>
<keyword evidence="2 4" id="KW-0575">Peroxidase</keyword>
<name>A0ABY4YJ03_9MICO</name>
<dbReference type="RefSeq" id="WP_252620915.1">
    <property type="nucleotide sequence ID" value="NZ_CP099490.1"/>
</dbReference>
<dbReference type="InterPro" id="IPR000889">
    <property type="entry name" value="Glutathione_peroxidase"/>
</dbReference>
<gene>
    <name evidence="5" type="ORF">NF557_16780</name>
</gene>
<reference evidence="5" key="1">
    <citation type="submission" date="2022-06" db="EMBL/GenBank/DDBJ databases">
        <title>Ornithinimicrobium JY.X270.</title>
        <authorList>
            <person name="Huang Y."/>
        </authorList>
    </citation>
    <scope>NUCLEOTIDE SEQUENCE</scope>
    <source>
        <strain evidence="5">JY.X270</strain>
    </source>
</reference>
<evidence type="ECO:0000256" key="4">
    <source>
        <dbReference type="RuleBase" id="RU000499"/>
    </source>
</evidence>
<dbReference type="PROSITE" id="PS00763">
    <property type="entry name" value="GLUTATHIONE_PEROXID_2"/>
    <property type="match status" value="1"/>
</dbReference>
<dbReference type="Pfam" id="PF00255">
    <property type="entry name" value="GSHPx"/>
    <property type="match status" value="1"/>
</dbReference>